<dbReference type="PROSITE" id="PS50157">
    <property type="entry name" value="ZINC_FINGER_C2H2_2"/>
    <property type="match status" value="1"/>
</dbReference>
<feature type="compositionally biased region" description="Low complexity" evidence="2">
    <location>
        <begin position="66"/>
        <end position="76"/>
    </location>
</feature>
<evidence type="ECO:0000313" key="5">
    <source>
        <dbReference type="Proteomes" id="UP000192257"/>
    </source>
</evidence>
<feature type="compositionally biased region" description="Polar residues" evidence="2">
    <location>
        <begin position="589"/>
        <end position="598"/>
    </location>
</feature>
<dbReference type="InterPro" id="IPR039136">
    <property type="entry name" value="NUFIP1-like"/>
</dbReference>
<dbReference type="PANTHER" id="PTHR13309">
    <property type="entry name" value="NUCLEAR FRAGILE X MENTAL RETARDATION PROTEIN INTERACTING PROTEIN 1"/>
    <property type="match status" value="1"/>
</dbReference>
<keyword evidence="1" id="KW-0863">Zinc-finger</keyword>
<feature type="domain" description="C2H2-type" evidence="3">
    <location>
        <begin position="183"/>
        <end position="205"/>
    </location>
</feature>
<dbReference type="GO" id="GO:0003723">
    <property type="term" value="F:RNA binding"/>
    <property type="evidence" value="ECO:0007669"/>
    <property type="project" value="InterPro"/>
</dbReference>
<dbReference type="VEuPathDB" id="TriTrypDB:TM35_000091650"/>
<dbReference type="GO" id="GO:0005634">
    <property type="term" value="C:nucleus"/>
    <property type="evidence" value="ECO:0007669"/>
    <property type="project" value="TreeGrafter"/>
</dbReference>
<dbReference type="RefSeq" id="XP_028884181.1">
    <property type="nucleotide sequence ID" value="XM_029024404.1"/>
</dbReference>
<dbReference type="PROSITE" id="PS00028">
    <property type="entry name" value="ZINC_FINGER_C2H2_1"/>
    <property type="match status" value="1"/>
</dbReference>
<gene>
    <name evidence="4" type="ORF">TM35_000091650</name>
</gene>
<keyword evidence="1" id="KW-0479">Metal-binding</keyword>
<dbReference type="EMBL" id="NBCO01000009">
    <property type="protein sequence ID" value="ORC90115.1"/>
    <property type="molecule type" value="Genomic_DNA"/>
</dbReference>
<evidence type="ECO:0000313" key="4">
    <source>
        <dbReference type="EMBL" id="ORC90115.1"/>
    </source>
</evidence>
<feature type="compositionally biased region" description="Basic and acidic residues" evidence="2">
    <location>
        <begin position="513"/>
        <end position="529"/>
    </location>
</feature>
<dbReference type="STRING" id="67003.A0A1X0NZK3"/>
<feature type="region of interest" description="Disordered" evidence="2">
    <location>
        <begin position="63"/>
        <end position="91"/>
    </location>
</feature>
<feature type="compositionally biased region" description="Basic and acidic residues" evidence="2">
    <location>
        <begin position="433"/>
        <end position="452"/>
    </location>
</feature>
<keyword evidence="5" id="KW-1185">Reference proteome</keyword>
<feature type="region of interest" description="Disordered" evidence="2">
    <location>
        <begin position="311"/>
        <end position="385"/>
    </location>
</feature>
<feature type="region of interest" description="Disordered" evidence="2">
    <location>
        <begin position="433"/>
        <end position="564"/>
    </location>
</feature>
<proteinExistence type="predicted"/>
<reference evidence="4 5" key="1">
    <citation type="submission" date="2017-03" db="EMBL/GenBank/DDBJ databases">
        <title>An alternative strategy for trypanosome survival in the mammalian bloodstream revealed through genome and transcriptome analysis of the ubiquitous bovine parasite Trypanosoma (Megatrypanum) theileri.</title>
        <authorList>
            <person name="Kelly S."/>
            <person name="Ivens A."/>
            <person name="Mott A."/>
            <person name="O'Neill E."/>
            <person name="Emms D."/>
            <person name="Macleod O."/>
            <person name="Voorheis P."/>
            <person name="Matthews J."/>
            <person name="Matthews K."/>
            <person name="Carrington M."/>
        </authorList>
    </citation>
    <scope>NUCLEOTIDE SEQUENCE [LARGE SCALE GENOMIC DNA]</scope>
    <source>
        <strain evidence="4">Edinburgh</strain>
    </source>
</reference>
<dbReference type="Proteomes" id="UP000192257">
    <property type="component" value="Unassembled WGS sequence"/>
</dbReference>
<dbReference type="Gene3D" id="4.10.60.10">
    <property type="entry name" value="Zinc finger, CCHC-type"/>
    <property type="match status" value="1"/>
</dbReference>
<dbReference type="GO" id="GO:0000492">
    <property type="term" value="P:box C/D snoRNP assembly"/>
    <property type="evidence" value="ECO:0007669"/>
    <property type="project" value="TreeGrafter"/>
</dbReference>
<evidence type="ECO:0000259" key="3">
    <source>
        <dbReference type="PROSITE" id="PS50157"/>
    </source>
</evidence>
<feature type="compositionally biased region" description="Acidic residues" evidence="2">
    <location>
        <begin position="534"/>
        <end position="545"/>
    </location>
</feature>
<feature type="compositionally biased region" description="Basic and acidic residues" evidence="2">
    <location>
        <begin position="311"/>
        <end position="340"/>
    </location>
</feature>
<dbReference type="PANTHER" id="PTHR13309:SF0">
    <property type="entry name" value="FMR1-INTERACTING PROTEIN NUFIP1"/>
    <property type="match status" value="1"/>
</dbReference>
<comment type="caution">
    <text evidence="4">The sequence shown here is derived from an EMBL/GenBank/DDBJ whole genome shotgun (WGS) entry which is preliminary data.</text>
</comment>
<name>A0A1X0NZK3_9TRYP</name>
<feature type="region of interest" description="Disordered" evidence="2">
    <location>
        <begin position="584"/>
        <end position="605"/>
    </location>
</feature>
<evidence type="ECO:0000256" key="1">
    <source>
        <dbReference type="PROSITE-ProRule" id="PRU00042"/>
    </source>
</evidence>
<accession>A0A1X0NZK3</accession>
<protein>
    <recommendedName>
        <fullName evidence="3">C2H2-type domain-containing protein</fullName>
    </recommendedName>
</protein>
<keyword evidence="1" id="KW-0862">Zinc</keyword>
<organism evidence="4 5">
    <name type="scientific">Trypanosoma theileri</name>
    <dbReference type="NCBI Taxonomy" id="67003"/>
    <lineage>
        <taxon>Eukaryota</taxon>
        <taxon>Discoba</taxon>
        <taxon>Euglenozoa</taxon>
        <taxon>Kinetoplastea</taxon>
        <taxon>Metakinetoplastina</taxon>
        <taxon>Trypanosomatida</taxon>
        <taxon>Trypanosomatidae</taxon>
        <taxon>Trypanosoma</taxon>
    </lineage>
</organism>
<feature type="compositionally biased region" description="Basic and acidic residues" evidence="2">
    <location>
        <begin position="555"/>
        <end position="564"/>
    </location>
</feature>
<dbReference type="GO" id="GO:0008270">
    <property type="term" value="F:zinc ion binding"/>
    <property type="evidence" value="ECO:0007669"/>
    <property type="project" value="UniProtKB-KW"/>
</dbReference>
<evidence type="ECO:0000256" key="2">
    <source>
        <dbReference type="SAM" id="MobiDB-lite"/>
    </source>
</evidence>
<dbReference type="GeneID" id="39984184"/>
<feature type="compositionally biased region" description="Low complexity" evidence="2">
    <location>
        <begin position="476"/>
        <end position="512"/>
    </location>
</feature>
<dbReference type="AlphaFoldDB" id="A0A1X0NZK3"/>
<dbReference type="InterPro" id="IPR013087">
    <property type="entry name" value="Znf_C2H2_type"/>
</dbReference>
<sequence>MNRGTPSAPHFMGNMTPMMAPELIQASQQVSPRQRRYRALDDISSNAVERPIHQISYPLAQSKPYQEQGQQQQQQGPPLRFPTPPTQQTAPLQACDYNYSNDRKSHSQANPYIRVQQQQQQQQQQQKEEGRQTCIRMILPSSFSEQGKNRELHCWRDLPVNPLIGLPGLASASVPVEREDYKFYCDSCQKGFFTKERYDTHMKDHIWCTFPGCEFTCRRDKEWKMEVHVETLHNRPDAPNLADVGAYLLQRKNRFPTENTVKAKVEELFYKASRGVEIPDERRRWLRQHGVLVRKNPRTERTYIVSGALQHSEDVGINKPSERHQEEEEVRTQKNRELSDPRSNNAEETLIKEETSSSTTTQRPLPHQNRPKRIIPLGPNGTLTRGQKVQLIREKYREASTVPSFHVCHRCGEKGTHWVSECPKKGDEAFERQMVWGEERREPPRQRRRTETDGEETSFENVNLEVRVPQENTAVNTNNSNNNNNTNTNTNNSDNNNNNNNNNFSNNNTNNSDNRDVRVDGDRQNEWPSREAAGFEEDGALELIEDGGPPAEVSARQHDSRGEVQHSTEITRVLAPVAAAKIKGRRNKQTLARKTQSRAPPPPTLYERLTEPEKADEHGLLLQAFRFFVMVNFFESV</sequence>
<dbReference type="OrthoDB" id="273070at2759"/>